<evidence type="ECO:0000313" key="2">
    <source>
        <dbReference type="Proteomes" id="UP001151071"/>
    </source>
</evidence>
<organism evidence="1 2">
    <name type="scientific">Brevibacillus thermoruber</name>
    <dbReference type="NCBI Taxonomy" id="33942"/>
    <lineage>
        <taxon>Bacteria</taxon>
        <taxon>Bacillati</taxon>
        <taxon>Bacillota</taxon>
        <taxon>Bacilli</taxon>
        <taxon>Bacillales</taxon>
        <taxon>Paenibacillaceae</taxon>
        <taxon>Brevibacillus</taxon>
    </lineage>
</organism>
<name>A0A9X3Z5S3_9BACL</name>
<evidence type="ECO:0000313" key="1">
    <source>
        <dbReference type="EMBL" id="MDA5111064.1"/>
    </source>
</evidence>
<accession>A0A9X3Z5S3</accession>
<protein>
    <submittedName>
        <fullName evidence="1">Uncharacterized protein</fullName>
    </submittedName>
</protein>
<keyword evidence="2" id="KW-1185">Reference proteome</keyword>
<gene>
    <name evidence="1" type="ORF">O3V59_22280</name>
</gene>
<dbReference type="EMBL" id="JAPYYP010000067">
    <property type="protein sequence ID" value="MDA5111064.1"/>
    <property type="molecule type" value="Genomic_DNA"/>
</dbReference>
<comment type="caution">
    <text evidence="1">The sequence shown here is derived from an EMBL/GenBank/DDBJ whole genome shotgun (WGS) entry which is preliminary data.</text>
</comment>
<dbReference type="RefSeq" id="WP_271141095.1">
    <property type="nucleotide sequence ID" value="NZ_JAPYYP010000067.1"/>
</dbReference>
<dbReference type="Proteomes" id="UP001151071">
    <property type="component" value="Unassembled WGS sequence"/>
</dbReference>
<dbReference type="AlphaFoldDB" id="A0A9X3Z5S3"/>
<reference evidence="1" key="1">
    <citation type="submission" date="2022-12" db="EMBL/GenBank/DDBJ databases">
        <title>Draft genome sequence of the thermophilic strain Brevibacillus thermoruber HT42, isolated from Los Humeros, Puebla, Mexico, with biotechnological potential.</title>
        <authorList>
            <person name="Lara Sanchez J."/>
            <person name="Solis Palacios R."/>
            <person name="Bustos Baena A.S."/>
            <person name="Ruz Baez A.E."/>
            <person name="Espinosa Luna G."/>
            <person name="Oliart Ros R.M."/>
        </authorList>
    </citation>
    <scope>NUCLEOTIDE SEQUENCE</scope>
    <source>
        <strain evidence="1">HT42</strain>
    </source>
</reference>
<sequence>MQSQNSCLSPEVGGAWDLIPYQMEEVEVPDELKHELMSAIFELAGDPPKRVTDSWLHTFKRHFFRLVPSRQLVLAGLLLALLGTLWNNLTLRDRLQSLEQQTQMPTSVIQVYTLQPTENSQPEAKGNAWLFTQGNSKHLDQVHICV</sequence>
<proteinExistence type="predicted"/>